<gene>
    <name evidence="1" type="ORF">V8G58_06140</name>
</gene>
<protein>
    <recommendedName>
        <fullName evidence="3">Lipocalin-like domain-containing protein</fullName>
    </recommendedName>
</protein>
<keyword evidence="2" id="KW-1185">Reference proteome</keyword>
<evidence type="ECO:0008006" key="3">
    <source>
        <dbReference type="Google" id="ProtNLM"/>
    </source>
</evidence>
<comment type="caution">
    <text evidence="1">The sequence shown here is derived from an EMBL/GenBank/DDBJ whole genome shotgun (WGS) entry which is preliminary data.</text>
</comment>
<evidence type="ECO:0000313" key="2">
    <source>
        <dbReference type="Proteomes" id="UP001610100"/>
    </source>
</evidence>
<name>A0ABW7MXH9_9FLAO</name>
<organism evidence="1 2">
    <name type="scientific">Gaetbulibacter aestuarii</name>
    <dbReference type="NCBI Taxonomy" id="1502358"/>
    <lineage>
        <taxon>Bacteria</taxon>
        <taxon>Pseudomonadati</taxon>
        <taxon>Bacteroidota</taxon>
        <taxon>Flavobacteriia</taxon>
        <taxon>Flavobacteriales</taxon>
        <taxon>Flavobacteriaceae</taxon>
        <taxon>Gaetbulibacter</taxon>
    </lineage>
</organism>
<dbReference type="RefSeq" id="WP_344740569.1">
    <property type="nucleotide sequence ID" value="NZ_BAABAY010000001.1"/>
</dbReference>
<accession>A0ABW7MXH9</accession>
<sequence>MNKFFWVTVITVLSIVLVSCSKDSNQQELNTLDGVWQLTAWNVEGGMDMNKDGVAHTNILDEISCTNNETLVFDASGVVLFNNTFNPKIKITAINNLLENLSTNVVCDSGVIGSATSYTVDGNKVILGSTIAIINGNEIDIIRKDKLKVFNPDMSTVIVTQDVMEVYTKI</sequence>
<dbReference type="EMBL" id="JBAWKB010000001">
    <property type="protein sequence ID" value="MFH6771511.1"/>
    <property type="molecule type" value="Genomic_DNA"/>
</dbReference>
<proteinExistence type="predicted"/>
<dbReference type="Proteomes" id="UP001610100">
    <property type="component" value="Unassembled WGS sequence"/>
</dbReference>
<dbReference type="PROSITE" id="PS51257">
    <property type="entry name" value="PROKAR_LIPOPROTEIN"/>
    <property type="match status" value="1"/>
</dbReference>
<reference evidence="1 2" key="1">
    <citation type="submission" date="2024-02" db="EMBL/GenBank/DDBJ databases">
        <title>A Gaetbulibacter species isolated from tidal flats and genomic insights of their niches.</title>
        <authorList>
            <person name="Ye Y."/>
        </authorList>
    </citation>
    <scope>NUCLEOTIDE SEQUENCE [LARGE SCALE GENOMIC DNA]</scope>
    <source>
        <strain evidence="1 2">KYW382</strain>
    </source>
</reference>
<evidence type="ECO:0000313" key="1">
    <source>
        <dbReference type="EMBL" id="MFH6771511.1"/>
    </source>
</evidence>